<proteinExistence type="predicted"/>
<organism evidence="1 2">
    <name type="scientific">Ramazzottius varieornatus</name>
    <name type="common">Water bear</name>
    <name type="synonym">Tardigrade</name>
    <dbReference type="NCBI Taxonomy" id="947166"/>
    <lineage>
        <taxon>Eukaryota</taxon>
        <taxon>Metazoa</taxon>
        <taxon>Ecdysozoa</taxon>
        <taxon>Tardigrada</taxon>
        <taxon>Eutardigrada</taxon>
        <taxon>Parachela</taxon>
        <taxon>Hypsibioidea</taxon>
        <taxon>Ramazzottiidae</taxon>
        <taxon>Ramazzottius</taxon>
    </lineage>
</organism>
<evidence type="ECO:0000313" key="2">
    <source>
        <dbReference type="Proteomes" id="UP000186922"/>
    </source>
</evidence>
<keyword evidence="2" id="KW-1185">Reference proteome</keyword>
<dbReference type="AlphaFoldDB" id="A0A1D1UTS1"/>
<comment type="caution">
    <text evidence="1">The sequence shown here is derived from an EMBL/GenBank/DDBJ whole genome shotgun (WGS) entry which is preliminary data.</text>
</comment>
<dbReference type="EMBL" id="BDGG01000001">
    <property type="protein sequence ID" value="GAU90647.1"/>
    <property type="molecule type" value="Genomic_DNA"/>
</dbReference>
<protein>
    <submittedName>
        <fullName evidence="1">Uncharacterized protein</fullName>
    </submittedName>
</protein>
<dbReference type="Proteomes" id="UP000186922">
    <property type="component" value="Unassembled WGS sequence"/>
</dbReference>
<name>A0A1D1UTS1_RAMVA</name>
<reference evidence="1 2" key="1">
    <citation type="journal article" date="2016" name="Nat. Commun.">
        <title>Extremotolerant tardigrade genome and improved radiotolerance of human cultured cells by tardigrade-unique protein.</title>
        <authorList>
            <person name="Hashimoto T."/>
            <person name="Horikawa D.D."/>
            <person name="Saito Y."/>
            <person name="Kuwahara H."/>
            <person name="Kozuka-Hata H."/>
            <person name="Shin-I T."/>
            <person name="Minakuchi Y."/>
            <person name="Ohishi K."/>
            <person name="Motoyama A."/>
            <person name="Aizu T."/>
            <person name="Enomoto A."/>
            <person name="Kondo K."/>
            <person name="Tanaka S."/>
            <person name="Hara Y."/>
            <person name="Koshikawa S."/>
            <person name="Sagara H."/>
            <person name="Miura T."/>
            <person name="Yokobori S."/>
            <person name="Miyagawa K."/>
            <person name="Suzuki Y."/>
            <person name="Kubo T."/>
            <person name="Oyama M."/>
            <person name="Kohara Y."/>
            <person name="Fujiyama A."/>
            <person name="Arakawa K."/>
            <person name="Katayama T."/>
            <person name="Toyoda A."/>
            <person name="Kunieda T."/>
        </authorList>
    </citation>
    <scope>NUCLEOTIDE SEQUENCE [LARGE SCALE GENOMIC DNA]</scope>
    <source>
        <strain evidence="1 2">YOKOZUNA-1</strain>
    </source>
</reference>
<evidence type="ECO:0000313" key="1">
    <source>
        <dbReference type="EMBL" id="GAU90647.1"/>
    </source>
</evidence>
<gene>
    <name evidence="1" type="primary">RvY_03036-1</name>
    <name evidence="1" type="synonym">RvY_03036.1</name>
    <name evidence="1" type="ORF">RvY_03036</name>
</gene>
<sequence>MFRNDKSRPDDMTQVPWKKAKHIVWDATVVDALALTNFAMSTVKAGSAADAAERRKITKYRNIAISSCSTLLVWRPSDHEDPARRSCLGSVRQKDGRNNRRGLIFSVFQAASVDRYSSSQLSFRPQYCERCERSGRDVSVLDVKKGESM</sequence>
<accession>A0A1D1UTS1</accession>